<name>A0A418PXH7_9BACT</name>
<keyword evidence="2" id="KW-0812">Transmembrane</keyword>
<gene>
    <name evidence="3" type="ORF">D0X99_03925</name>
</gene>
<feature type="transmembrane region" description="Helical" evidence="2">
    <location>
        <begin position="12"/>
        <end position="32"/>
    </location>
</feature>
<accession>A0A418PXH7</accession>
<evidence type="ECO:0000313" key="3">
    <source>
        <dbReference type="EMBL" id="RIW18838.1"/>
    </source>
</evidence>
<keyword evidence="1" id="KW-0175">Coiled coil</keyword>
<comment type="caution">
    <text evidence="3">The sequence shown here is derived from an EMBL/GenBank/DDBJ whole genome shotgun (WGS) entry which is preliminary data.</text>
</comment>
<keyword evidence="2" id="KW-1133">Transmembrane helix</keyword>
<protein>
    <submittedName>
        <fullName evidence="3">Septum formation initiator family protein</fullName>
    </submittedName>
</protein>
<dbReference type="OrthoDB" id="1467719at2"/>
<keyword evidence="2" id="KW-0472">Membrane</keyword>
<evidence type="ECO:0000256" key="2">
    <source>
        <dbReference type="SAM" id="Phobius"/>
    </source>
</evidence>
<dbReference type="AlphaFoldDB" id="A0A418PXH7"/>
<dbReference type="Pfam" id="PF04977">
    <property type="entry name" value="DivIC"/>
    <property type="match status" value="1"/>
</dbReference>
<evidence type="ECO:0000256" key="1">
    <source>
        <dbReference type="SAM" id="Coils"/>
    </source>
</evidence>
<proteinExistence type="predicted"/>
<dbReference type="InterPro" id="IPR007060">
    <property type="entry name" value="FtsL/DivIC"/>
</dbReference>
<dbReference type="Proteomes" id="UP000283522">
    <property type="component" value="Unassembled WGS sequence"/>
</dbReference>
<sequence length="95" mass="11647">MKKLLKYGGNFYVLSILFFLFWMIFIDSNNLVNHFRLSQKLSQLEDQKEFYLEKKEKIKAEREELMSNPELLEKFARERYLMKKPTEDLYVIVEK</sequence>
<organism evidence="3 4">
    <name type="scientific">Algoriphagus lacus</name>
    <dbReference type="NCBI Taxonomy" id="2056311"/>
    <lineage>
        <taxon>Bacteria</taxon>
        <taxon>Pseudomonadati</taxon>
        <taxon>Bacteroidota</taxon>
        <taxon>Cytophagia</taxon>
        <taxon>Cytophagales</taxon>
        <taxon>Cyclobacteriaceae</taxon>
        <taxon>Algoriphagus</taxon>
    </lineage>
</organism>
<reference evidence="3 4" key="1">
    <citation type="submission" date="2018-09" db="EMBL/GenBank/DDBJ databases">
        <authorList>
            <person name="Wang X."/>
            <person name="Du Z."/>
        </authorList>
    </citation>
    <scope>NUCLEOTIDE SEQUENCE [LARGE SCALE GENOMIC DNA]</scope>
    <source>
        <strain evidence="3 4">N3</strain>
    </source>
</reference>
<dbReference type="RefSeq" id="WP_119476314.1">
    <property type="nucleotide sequence ID" value="NZ_QXML01000001.1"/>
</dbReference>
<feature type="coiled-coil region" evidence="1">
    <location>
        <begin position="41"/>
        <end position="68"/>
    </location>
</feature>
<keyword evidence="4" id="KW-1185">Reference proteome</keyword>
<evidence type="ECO:0000313" key="4">
    <source>
        <dbReference type="Proteomes" id="UP000283522"/>
    </source>
</evidence>
<dbReference type="EMBL" id="QXML01000001">
    <property type="protein sequence ID" value="RIW18838.1"/>
    <property type="molecule type" value="Genomic_DNA"/>
</dbReference>